<dbReference type="PRINTS" id="PR02056">
    <property type="entry name" value="PROTEINF105A"/>
</dbReference>
<dbReference type="GO" id="GO:1990108">
    <property type="term" value="P:protein linear deubiquitination"/>
    <property type="evidence" value="ECO:0007669"/>
    <property type="project" value="TreeGrafter"/>
</dbReference>
<keyword evidence="6" id="KW-1185">Reference proteome</keyword>
<name>A0A8T0AJD6_SILME</name>
<gene>
    <name evidence="5" type="ORF">HF521_010774</name>
</gene>
<feature type="region of interest" description="Disordered" evidence="4">
    <location>
        <begin position="401"/>
        <end position="525"/>
    </location>
</feature>
<keyword evidence="3" id="KW-0963">Cytoplasm</keyword>
<dbReference type="OrthoDB" id="5962728at2759"/>
<evidence type="ECO:0008006" key="7">
    <source>
        <dbReference type="Google" id="ProtNLM"/>
    </source>
</evidence>
<evidence type="ECO:0000313" key="6">
    <source>
        <dbReference type="Proteomes" id="UP000606274"/>
    </source>
</evidence>
<organism evidence="5 6">
    <name type="scientific">Silurus meridionalis</name>
    <name type="common">Southern catfish</name>
    <name type="synonym">Silurus soldatovi meridionalis</name>
    <dbReference type="NCBI Taxonomy" id="175797"/>
    <lineage>
        <taxon>Eukaryota</taxon>
        <taxon>Metazoa</taxon>
        <taxon>Chordata</taxon>
        <taxon>Craniata</taxon>
        <taxon>Vertebrata</taxon>
        <taxon>Euteleostomi</taxon>
        <taxon>Actinopterygii</taxon>
        <taxon>Neopterygii</taxon>
        <taxon>Teleostei</taxon>
        <taxon>Ostariophysi</taxon>
        <taxon>Siluriformes</taxon>
        <taxon>Siluridae</taxon>
        <taxon>Silurus</taxon>
    </lineage>
</organism>
<feature type="compositionally biased region" description="Basic and acidic residues" evidence="4">
    <location>
        <begin position="467"/>
        <end position="477"/>
    </location>
</feature>
<dbReference type="PANTHER" id="PTHR33662">
    <property type="entry name" value="OTU DEUBIQUITINASE WITH LINEAR LINKAGE-SPECIFICITY A-RELATED"/>
    <property type="match status" value="1"/>
</dbReference>
<protein>
    <recommendedName>
        <fullName evidence="7">Ubiquitin thioesterase otulin</fullName>
    </recommendedName>
</protein>
<dbReference type="GO" id="GO:0005737">
    <property type="term" value="C:cytoplasm"/>
    <property type="evidence" value="ECO:0007669"/>
    <property type="project" value="UniProtKB-SubCell"/>
</dbReference>
<accession>A0A8T0AJD6</accession>
<evidence type="ECO:0000256" key="4">
    <source>
        <dbReference type="SAM" id="MobiDB-lite"/>
    </source>
</evidence>
<dbReference type="InterPro" id="IPR023236">
    <property type="entry name" value="OTULINL"/>
</dbReference>
<comment type="similarity">
    <text evidence="2">Belongs to the peptidase C65 family. Otulin subfamily.</text>
</comment>
<feature type="region of interest" description="Disordered" evidence="4">
    <location>
        <begin position="1"/>
        <end position="37"/>
    </location>
</feature>
<dbReference type="InterPro" id="IPR023235">
    <property type="entry name" value="FAM105"/>
</dbReference>
<feature type="region of interest" description="Disordered" evidence="4">
    <location>
        <begin position="118"/>
        <end position="138"/>
    </location>
</feature>
<dbReference type="AlphaFoldDB" id="A0A8T0AJD6"/>
<dbReference type="EMBL" id="JABFDY010000021">
    <property type="protein sequence ID" value="KAF7691807.1"/>
    <property type="molecule type" value="Genomic_DNA"/>
</dbReference>
<reference evidence="5" key="1">
    <citation type="submission" date="2020-08" db="EMBL/GenBank/DDBJ databases">
        <title>Chromosome-level assembly of Southern catfish (Silurus meridionalis) provides insights into visual adaptation to the nocturnal and benthic lifestyles.</title>
        <authorList>
            <person name="Zhang Y."/>
            <person name="Wang D."/>
            <person name="Peng Z."/>
        </authorList>
    </citation>
    <scope>NUCLEOTIDE SEQUENCE</scope>
    <source>
        <strain evidence="5">SWU-2019-XX</strain>
        <tissue evidence="5">Muscle</tissue>
    </source>
</reference>
<dbReference type="PRINTS" id="PR02055">
    <property type="entry name" value="PROTEINF105"/>
</dbReference>
<dbReference type="Proteomes" id="UP000606274">
    <property type="component" value="Unassembled WGS sequence"/>
</dbReference>
<dbReference type="PANTHER" id="PTHR33662:SF3">
    <property type="entry name" value="FIBROUS SHEATH CABYR-BINDING PROTEIN-LIKE-RELATED"/>
    <property type="match status" value="1"/>
</dbReference>
<evidence type="ECO:0000256" key="2">
    <source>
        <dbReference type="ARBA" id="ARBA00010267"/>
    </source>
</evidence>
<evidence type="ECO:0000256" key="3">
    <source>
        <dbReference type="ARBA" id="ARBA00022490"/>
    </source>
</evidence>
<proteinExistence type="inferred from homology"/>
<dbReference type="GO" id="GO:0004843">
    <property type="term" value="F:cysteine-type deubiquitinase activity"/>
    <property type="evidence" value="ECO:0007669"/>
    <property type="project" value="TreeGrafter"/>
</dbReference>
<comment type="caution">
    <text evidence="5">The sequence shown here is derived from an EMBL/GenBank/DDBJ whole genome shotgun (WGS) entry which is preliminary data.</text>
</comment>
<dbReference type="Pfam" id="PF16218">
    <property type="entry name" value="Peptidase_C101"/>
    <property type="match status" value="1"/>
</dbReference>
<comment type="subcellular location">
    <subcellularLocation>
        <location evidence="1">Cytoplasm</location>
    </subcellularLocation>
</comment>
<evidence type="ECO:0000313" key="5">
    <source>
        <dbReference type="EMBL" id="KAF7691807.1"/>
    </source>
</evidence>
<sequence>MGNSGCCPASNPCDHTVDETQGLLNSPDSKVSAKPLTTEGISHAVEVEESKKEAGCIMQEQDVVSTQPTAAPKSPEGPVQSSYNSVIQILHTDVSLVAQTSQSASPVSVVSKELVDASATAPETKNEDETTEETQTSATEVTDALLVKAPTELATANVKEETEAHISDSLEKEHTACKPKLMVQDALEEGPADDVIQVNPQEEVDEEDTKKKLSEADKNEDYVEKGACNVEMGKEELKTPVEVLPAMDTPQLIEPVLNNSAIDELEVKGLVAEMDMAENTVDTTLPENANEETPVIVSEPSCKEKAGLDIEKPVADKVQKNYEDHAVFGMSEMKENGLPAETQETLAQESSPAMNIIEESTVNYIENGQVEDLADVPLKDENAAELNAEEPQLTKFLVKPPEEPSHIENQEIVSEPSADSKSASIAEVLEKPESDTAEIQMTIPEYEKEGNVGEAFQNGLPTYTPVEKPESIEKPDEQVNENELESESTAPSEALSFDRDLISQPSENDERAAGEEKEDAESNQAQKGEIVFSSGHDMKVALIPVCDLEHIAEKEPEHEDSIEDLYQADNEIGQELNKSMPLLEFTIPGVEEKCSLAAPVDILAYSEREWKGNTAKSNIIRKGYSEISCSFNGLRRVRGDNYCSLRATLYQVLTTTTQTPAWLQEEDFTSLPEKIEAQKQLVGMWVFPPQCAKAEEKEDPVEKLKHYLELLQIRWKAAAELESPEDKQSMCDQVFQGGEEEYALLEVLKFLMLVKAVEFHSKMQEQQEVPIFCWLLFARDTSENPKTFFSNHLSQVGFSGGLEQVEMFLLGYALQHTIQAFRLYKADTEEFVTHYPDDHKQDWPCVCVITEDDRHYNVPVRKPTHYRA</sequence>
<evidence type="ECO:0000256" key="1">
    <source>
        <dbReference type="ARBA" id="ARBA00004496"/>
    </source>
</evidence>